<accession>A0A941D7C7</accession>
<dbReference type="InterPro" id="IPR016181">
    <property type="entry name" value="Acyl_CoA_acyltransferase"/>
</dbReference>
<dbReference type="RefSeq" id="WP_211602423.1">
    <property type="nucleotide sequence ID" value="NZ_JAGSNF010000009.1"/>
</dbReference>
<keyword evidence="1 4" id="KW-0963">Cytoplasm</keyword>
<dbReference type="GO" id="GO:0030163">
    <property type="term" value="P:protein catabolic process"/>
    <property type="evidence" value="ECO:0007669"/>
    <property type="project" value="UniProtKB-UniRule"/>
</dbReference>
<sequence length="247" mass="26534">MVFPPVPPAPSPWLFDAARAAPGDDLVAAGADLEPGTLLEAYRIGLFPMGLGPGGHGTLGWWSPDPRGVIPAGGLRVRKSLRKVLPRFEVTVDTAFADVVAACADPSREGRWITPEVERAYAGLHELGWAHSVEVWRGSDLVGGLYGVSVGGLFAGESMFHTERDASKVALVGLVRRFHADGDPRRIVDVQWATDHLRRMGAQEWRREDYLVRLRAALEAPQVDLAAVPPADLAAVQSGDPPPTSTV</sequence>
<keyword evidence="2 4" id="KW-0808">Transferase</keyword>
<dbReference type="Pfam" id="PF03588">
    <property type="entry name" value="Leu_Phe_trans"/>
    <property type="match status" value="1"/>
</dbReference>
<dbReference type="InterPro" id="IPR004616">
    <property type="entry name" value="Leu/Phe-tRNA_Trfase"/>
</dbReference>
<organism evidence="5 6">
    <name type="scientific">Phycicoccus avicenniae</name>
    <dbReference type="NCBI Taxonomy" id="2828860"/>
    <lineage>
        <taxon>Bacteria</taxon>
        <taxon>Bacillati</taxon>
        <taxon>Actinomycetota</taxon>
        <taxon>Actinomycetes</taxon>
        <taxon>Micrococcales</taxon>
        <taxon>Intrasporangiaceae</taxon>
        <taxon>Phycicoccus</taxon>
    </lineage>
</organism>
<dbReference type="InterPro" id="IPR042221">
    <property type="entry name" value="Leu/Phe-tRNA_Trfase_N"/>
</dbReference>
<dbReference type="PANTHER" id="PTHR30098">
    <property type="entry name" value="LEUCYL/PHENYLALANYL-TRNA--PROTEIN TRANSFERASE"/>
    <property type="match status" value="1"/>
</dbReference>
<dbReference type="GO" id="GO:0005737">
    <property type="term" value="C:cytoplasm"/>
    <property type="evidence" value="ECO:0007669"/>
    <property type="project" value="UniProtKB-SubCell"/>
</dbReference>
<name>A0A941D7C7_9MICO</name>
<keyword evidence="3 4" id="KW-0012">Acyltransferase</keyword>
<dbReference type="InterPro" id="IPR042203">
    <property type="entry name" value="Leu/Phe-tRNA_Trfase_C"/>
</dbReference>
<comment type="similarity">
    <text evidence="4">Belongs to the L/F-transferase family.</text>
</comment>
<comment type="catalytic activity">
    <reaction evidence="4">
        <text>N-terminal L-lysyl-[protein] + L-leucyl-tRNA(Leu) = N-terminal L-leucyl-L-lysyl-[protein] + tRNA(Leu) + H(+)</text>
        <dbReference type="Rhea" id="RHEA:12340"/>
        <dbReference type="Rhea" id="RHEA-COMP:9613"/>
        <dbReference type="Rhea" id="RHEA-COMP:9622"/>
        <dbReference type="Rhea" id="RHEA-COMP:12670"/>
        <dbReference type="Rhea" id="RHEA-COMP:12671"/>
        <dbReference type="ChEBI" id="CHEBI:15378"/>
        <dbReference type="ChEBI" id="CHEBI:65249"/>
        <dbReference type="ChEBI" id="CHEBI:78442"/>
        <dbReference type="ChEBI" id="CHEBI:78494"/>
        <dbReference type="ChEBI" id="CHEBI:133043"/>
        <dbReference type="EC" id="2.3.2.6"/>
    </reaction>
</comment>
<dbReference type="SUPFAM" id="SSF55729">
    <property type="entry name" value="Acyl-CoA N-acyltransferases (Nat)"/>
    <property type="match status" value="1"/>
</dbReference>
<evidence type="ECO:0000313" key="6">
    <source>
        <dbReference type="Proteomes" id="UP000677016"/>
    </source>
</evidence>
<evidence type="ECO:0000256" key="1">
    <source>
        <dbReference type="ARBA" id="ARBA00022490"/>
    </source>
</evidence>
<gene>
    <name evidence="4 5" type="primary">aat</name>
    <name evidence="5" type="ORF">KC207_07685</name>
</gene>
<comment type="caution">
    <text evidence="5">The sequence shown here is derived from an EMBL/GenBank/DDBJ whole genome shotgun (WGS) entry which is preliminary data.</text>
</comment>
<protein>
    <recommendedName>
        <fullName evidence="4">Leucyl/phenylalanyl-tRNA--protein transferase</fullName>
        <ecNumber evidence="4">2.3.2.6</ecNumber>
    </recommendedName>
    <alternativeName>
        <fullName evidence="4">L/F-transferase</fullName>
    </alternativeName>
    <alternativeName>
        <fullName evidence="4">Leucyltransferase</fullName>
    </alternativeName>
    <alternativeName>
        <fullName evidence="4">Phenyalanyltransferase</fullName>
    </alternativeName>
</protein>
<evidence type="ECO:0000256" key="2">
    <source>
        <dbReference type="ARBA" id="ARBA00022679"/>
    </source>
</evidence>
<comment type="subcellular location">
    <subcellularLocation>
        <location evidence="4">Cytoplasm</location>
    </subcellularLocation>
</comment>
<comment type="catalytic activity">
    <reaction evidence="4">
        <text>L-phenylalanyl-tRNA(Phe) + an N-terminal L-alpha-aminoacyl-[protein] = an N-terminal L-phenylalanyl-L-alpha-aminoacyl-[protein] + tRNA(Phe)</text>
        <dbReference type="Rhea" id="RHEA:43632"/>
        <dbReference type="Rhea" id="RHEA-COMP:9668"/>
        <dbReference type="Rhea" id="RHEA-COMP:9699"/>
        <dbReference type="Rhea" id="RHEA-COMP:10636"/>
        <dbReference type="Rhea" id="RHEA-COMP:10637"/>
        <dbReference type="ChEBI" id="CHEBI:78442"/>
        <dbReference type="ChEBI" id="CHEBI:78531"/>
        <dbReference type="ChEBI" id="CHEBI:78597"/>
        <dbReference type="ChEBI" id="CHEBI:83561"/>
        <dbReference type="EC" id="2.3.2.6"/>
    </reaction>
</comment>
<dbReference type="EMBL" id="JAGSNF010000009">
    <property type="protein sequence ID" value="MBR7743170.1"/>
    <property type="molecule type" value="Genomic_DNA"/>
</dbReference>
<dbReference type="Proteomes" id="UP000677016">
    <property type="component" value="Unassembled WGS sequence"/>
</dbReference>
<dbReference type="AlphaFoldDB" id="A0A941D7C7"/>
<dbReference type="Gene3D" id="3.40.630.70">
    <property type="entry name" value="Leucyl/phenylalanyl-tRNA-protein transferase, C-terminal domain"/>
    <property type="match status" value="1"/>
</dbReference>
<dbReference type="NCBIfam" id="TIGR00667">
    <property type="entry name" value="aat"/>
    <property type="match status" value="1"/>
</dbReference>
<proteinExistence type="inferred from homology"/>
<dbReference type="Gene3D" id="3.30.70.3550">
    <property type="entry name" value="Leucyl/phenylalanyl-tRNA-protein transferase, N-terminal domain"/>
    <property type="match status" value="1"/>
</dbReference>
<dbReference type="HAMAP" id="MF_00688">
    <property type="entry name" value="Leu_Phe_trans"/>
    <property type="match status" value="1"/>
</dbReference>
<dbReference type="GO" id="GO:0008914">
    <property type="term" value="F:leucyl-tRNA--protein transferase activity"/>
    <property type="evidence" value="ECO:0007669"/>
    <property type="project" value="UniProtKB-UniRule"/>
</dbReference>
<evidence type="ECO:0000313" key="5">
    <source>
        <dbReference type="EMBL" id="MBR7743170.1"/>
    </source>
</evidence>
<comment type="catalytic activity">
    <reaction evidence="4">
        <text>N-terminal L-arginyl-[protein] + L-leucyl-tRNA(Leu) = N-terminal L-leucyl-L-arginyl-[protein] + tRNA(Leu) + H(+)</text>
        <dbReference type="Rhea" id="RHEA:50416"/>
        <dbReference type="Rhea" id="RHEA-COMP:9613"/>
        <dbReference type="Rhea" id="RHEA-COMP:9622"/>
        <dbReference type="Rhea" id="RHEA-COMP:12672"/>
        <dbReference type="Rhea" id="RHEA-COMP:12673"/>
        <dbReference type="ChEBI" id="CHEBI:15378"/>
        <dbReference type="ChEBI" id="CHEBI:64719"/>
        <dbReference type="ChEBI" id="CHEBI:78442"/>
        <dbReference type="ChEBI" id="CHEBI:78494"/>
        <dbReference type="ChEBI" id="CHEBI:133044"/>
        <dbReference type="EC" id="2.3.2.6"/>
    </reaction>
</comment>
<keyword evidence="6" id="KW-1185">Reference proteome</keyword>
<dbReference type="PANTHER" id="PTHR30098:SF2">
    <property type="entry name" value="LEUCYL_PHENYLALANYL-TRNA--PROTEIN TRANSFERASE"/>
    <property type="match status" value="1"/>
</dbReference>
<comment type="function">
    <text evidence="4">Functions in the N-end rule pathway of protein degradation where it conjugates Leu, Phe and, less efficiently, Met from aminoacyl-tRNAs to the N-termini of proteins containing an N-terminal arginine or lysine.</text>
</comment>
<dbReference type="EC" id="2.3.2.6" evidence="4"/>
<evidence type="ECO:0000256" key="4">
    <source>
        <dbReference type="HAMAP-Rule" id="MF_00688"/>
    </source>
</evidence>
<reference evidence="5" key="1">
    <citation type="submission" date="2021-04" db="EMBL/GenBank/DDBJ databases">
        <title>Phycicoccus avicenniae sp. nov., a novel endophytic actinomycetes isolated from branch of Avicennia mariana.</title>
        <authorList>
            <person name="Tuo L."/>
        </authorList>
    </citation>
    <scope>NUCLEOTIDE SEQUENCE</scope>
    <source>
        <strain evidence="5">BSK3Z-2</strain>
    </source>
</reference>
<evidence type="ECO:0000256" key="3">
    <source>
        <dbReference type="ARBA" id="ARBA00023315"/>
    </source>
</evidence>